<dbReference type="InterPro" id="IPR050214">
    <property type="entry name" value="Cys_Synth/Cystath_Beta-Synth"/>
</dbReference>
<evidence type="ECO:0000313" key="8">
    <source>
        <dbReference type="EMBL" id="MDZ5759825.1"/>
    </source>
</evidence>
<dbReference type="PROSITE" id="PS00901">
    <property type="entry name" value="CYS_SYNTHASE"/>
    <property type="match status" value="1"/>
</dbReference>
<evidence type="ECO:0000256" key="3">
    <source>
        <dbReference type="ARBA" id="ARBA00022605"/>
    </source>
</evidence>
<dbReference type="Gene3D" id="3.40.50.1100">
    <property type="match status" value="2"/>
</dbReference>
<keyword evidence="6" id="KW-0198">Cysteine biosynthesis</keyword>
<reference evidence="8" key="1">
    <citation type="submission" date="2023-08" db="EMBL/GenBank/DDBJ databases">
        <title>Genomic characterization of piscicolin 126 produced by Carnobacterium maltaromaticum CM22 strain isolated from salmon (Salmo salar).</title>
        <authorList>
            <person name="Gonzalez-Gragera E."/>
            <person name="Garcia-Lopez J.D."/>
            <person name="Teso-Perez C."/>
            <person name="Gimenez-Hernandez I."/>
            <person name="Peralta-Sanchez J.M."/>
            <person name="Valdivia E."/>
            <person name="Montalban-Lopez M."/>
            <person name="Martin-Platero A.M."/>
            <person name="Banos A."/>
            <person name="Martinez-Bueno M."/>
        </authorList>
    </citation>
    <scope>NUCLEOTIDE SEQUENCE</scope>
    <source>
        <strain evidence="8">CM22</strain>
    </source>
</reference>
<evidence type="ECO:0000256" key="5">
    <source>
        <dbReference type="ARBA" id="ARBA00022898"/>
    </source>
</evidence>
<dbReference type="GO" id="GO:0016765">
    <property type="term" value="F:transferase activity, transferring alkyl or aryl (other than methyl) groups"/>
    <property type="evidence" value="ECO:0007669"/>
    <property type="project" value="UniProtKB-ARBA"/>
</dbReference>
<keyword evidence="3" id="KW-0028">Amino-acid biosynthesis</keyword>
<sequence length="303" mass="32625">MLFHTIHELIGQTPLLEIQGFTLPQGTKIFAKLELCNPGGSVKDRLGVKLLETAFAEGAINGDSTIIEPTAGNTGIGLALAAQQYGLKVIFVVPEKFSLEKQVLMHALGATLVHTPTEAGITGAIEKARELAQTIPNSFVPMQFENPNNPLTYYETLGPELLQDHPEPFTSFVAGAGSGGTFAGTARYLKEQQPTIRTCIVEPEGSILNGGPAHGHDTEGIGMEFIPKFLDTTLFDEIYTISDDDAFYYVKELAKRTGLFIGSSSGAAFAACLKEAALLPAGSHIVTIFPDSSERYMSQKIYR</sequence>
<dbReference type="SUPFAM" id="SSF53686">
    <property type="entry name" value="Tryptophan synthase beta subunit-like PLP-dependent enzymes"/>
    <property type="match status" value="1"/>
</dbReference>
<dbReference type="FunFam" id="3.40.50.1100:FF:000118">
    <property type="entry name" value="Related to CYS4-cystathionine beta-synthase"/>
    <property type="match status" value="1"/>
</dbReference>
<proteinExistence type="inferred from homology"/>
<dbReference type="Proteomes" id="UP001290462">
    <property type="component" value="Unassembled WGS sequence"/>
</dbReference>
<organism evidence="8 9">
    <name type="scientific">Carnobacterium maltaromaticum</name>
    <name type="common">Carnobacterium piscicola</name>
    <dbReference type="NCBI Taxonomy" id="2751"/>
    <lineage>
        <taxon>Bacteria</taxon>
        <taxon>Bacillati</taxon>
        <taxon>Bacillota</taxon>
        <taxon>Bacilli</taxon>
        <taxon>Lactobacillales</taxon>
        <taxon>Carnobacteriaceae</taxon>
        <taxon>Carnobacterium</taxon>
    </lineage>
</organism>
<evidence type="ECO:0000259" key="7">
    <source>
        <dbReference type="Pfam" id="PF00291"/>
    </source>
</evidence>
<keyword evidence="5" id="KW-0663">Pyridoxal phosphate</keyword>
<dbReference type="InterPro" id="IPR001216">
    <property type="entry name" value="P-phosphate_BS"/>
</dbReference>
<accession>A0AAW9K1U9</accession>
<dbReference type="InterPro" id="IPR036052">
    <property type="entry name" value="TrpB-like_PALP_sf"/>
</dbReference>
<dbReference type="AlphaFoldDB" id="A0AAW9K1U9"/>
<evidence type="ECO:0000256" key="4">
    <source>
        <dbReference type="ARBA" id="ARBA00022679"/>
    </source>
</evidence>
<dbReference type="Pfam" id="PF00291">
    <property type="entry name" value="PALP"/>
    <property type="match status" value="1"/>
</dbReference>
<gene>
    <name evidence="8" type="ORF">RAK27_14280</name>
</gene>
<evidence type="ECO:0000313" key="9">
    <source>
        <dbReference type="Proteomes" id="UP001290462"/>
    </source>
</evidence>
<dbReference type="EC" id="2.5.1.-" evidence="8"/>
<keyword evidence="4 8" id="KW-0808">Transferase</keyword>
<evidence type="ECO:0000256" key="6">
    <source>
        <dbReference type="ARBA" id="ARBA00023192"/>
    </source>
</evidence>
<dbReference type="PANTHER" id="PTHR10314">
    <property type="entry name" value="CYSTATHIONINE BETA-SYNTHASE"/>
    <property type="match status" value="1"/>
</dbReference>
<evidence type="ECO:0000256" key="2">
    <source>
        <dbReference type="ARBA" id="ARBA00007103"/>
    </source>
</evidence>
<dbReference type="InterPro" id="IPR001926">
    <property type="entry name" value="TrpB-like_PALP"/>
</dbReference>
<protein>
    <submittedName>
        <fullName evidence="8">Cysteine synthase family protein</fullName>
        <ecNumber evidence="8">2.5.1.-</ecNumber>
    </submittedName>
</protein>
<comment type="cofactor">
    <cofactor evidence="1">
        <name>pyridoxal 5'-phosphate</name>
        <dbReference type="ChEBI" id="CHEBI:597326"/>
    </cofactor>
</comment>
<dbReference type="GO" id="GO:0006535">
    <property type="term" value="P:cysteine biosynthetic process from serine"/>
    <property type="evidence" value="ECO:0007669"/>
    <property type="project" value="InterPro"/>
</dbReference>
<comment type="similarity">
    <text evidence="2">Belongs to the cysteine synthase/cystathionine beta-synthase family.</text>
</comment>
<name>A0AAW9K1U9_CARML</name>
<dbReference type="RefSeq" id="WP_322809445.1">
    <property type="nucleotide sequence ID" value="NZ_JAVBVO010000004.1"/>
</dbReference>
<dbReference type="FunFam" id="3.40.50.1100:FF:000016">
    <property type="entry name" value="Cysteine synthase A"/>
    <property type="match status" value="1"/>
</dbReference>
<feature type="domain" description="Tryptophan synthase beta chain-like PALP" evidence="7">
    <location>
        <begin position="8"/>
        <end position="291"/>
    </location>
</feature>
<comment type="caution">
    <text evidence="8">The sequence shown here is derived from an EMBL/GenBank/DDBJ whole genome shotgun (WGS) entry which is preliminary data.</text>
</comment>
<dbReference type="CDD" id="cd01561">
    <property type="entry name" value="CBS_like"/>
    <property type="match status" value="1"/>
</dbReference>
<dbReference type="EMBL" id="JAVBVO010000004">
    <property type="protein sequence ID" value="MDZ5759825.1"/>
    <property type="molecule type" value="Genomic_DNA"/>
</dbReference>
<evidence type="ECO:0000256" key="1">
    <source>
        <dbReference type="ARBA" id="ARBA00001933"/>
    </source>
</evidence>